<dbReference type="SUPFAM" id="SSF54277">
    <property type="entry name" value="CAD &amp; PB1 domains"/>
    <property type="match status" value="1"/>
</dbReference>
<dbReference type="AlphaFoldDB" id="A0A9Q1EFE7"/>
<evidence type="ECO:0000313" key="2">
    <source>
        <dbReference type="Proteomes" id="UP001152622"/>
    </source>
</evidence>
<keyword evidence="2" id="KW-1185">Reference proteome</keyword>
<dbReference type="EMBL" id="JAINUF010000018">
    <property type="protein sequence ID" value="KAJ8337795.1"/>
    <property type="molecule type" value="Genomic_DNA"/>
</dbReference>
<organism evidence="1 2">
    <name type="scientific">Synaphobranchus kaupii</name>
    <name type="common">Kaup's arrowtooth eel</name>
    <dbReference type="NCBI Taxonomy" id="118154"/>
    <lineage>
        <taxon>Eukaryota</taxon>
        <taxon>Metazoa</taxon>
        <taxon>Chordata</taxon>
        <taxon>Craniata</taxon>
        <taxon>Vertebrata</taxon>
        <taxon>Euteleostomi</taxon>
        <taxon>Actinopterygii</taxon>
        <taxon>Neopterygii</taxon>
        <taxon>Teleostei</taxon>
        <taxon>Anguilliformes</taxon>
        <taxon>Synaphobranchidae</taxon>
        <taxon>Synaphobranchus</taxon>
    </lineage>
</organism>
<comment type="caution">
    <text evidence="1">The sequence shown here is derived from an EMBL/GenBank/DDBJ whole genome shotgun (WGS) entry which is preliminary data.</text>
</comment>
<protein>
    <recommendedName>
        <fullName evidence="3">EF-hand domain-containing protein</fullName>
    </recommendedName>
</protein>
<dbReference type="OrthoDB" id="5868434at2759"/>
<name>A0A9Q1EFE7_SYNKA</name>
<reference evidence="1" key="1">
    <citation type="journal article" date="2023" name="Science">
        <title>Genome structures resolve the early diversification of teleost fishes.</title>
        <authorList>
            <person name="Parey E."/>
            <person name="Louis A."/>
            <person name="Montfort J."/>
            <person name="Bouchez O."/>
            <person name="Roques C."/>
            <person name="Iampietro C."/>
            <person name="Lluch J."/>
            <person name="Castinel A."/>
            <person name="Donnadieu C."/>
            <person name="Desvignes T."/>
            <person name="Floi Bucao C."/>
            <person name="Jouanno E."/>
            <person name="Wen M."/>
            <person name="Mejri S."/>
            <person name="Dirks R."/>
            <person name="Jansen H."/>
            <person name="Henkel C."/>
            <person name="Chen W.J."/>
            <person name="Zahm M."/>
            <person name="Cabau C."/>
            <person name="Klopp C."/>
            <person name="Thompson A.W."/>
            <person name="Robinson-Rechavi M."/>
            <person name="Braasch I."/>
            <person name="Lecointre G."/>
            <person name="Bobe J."/>
            <person name="Postlethwait J.H."/>
            <person name="Berthelot C."/>
            <person name="Roest Crollius H."/>
            <person name="Guiguen Y."/>
        </authorList>
    </citation>
    <scope>NUCLEOTIDE SEQUENCE</scope>
    <source>
        <strain evidence="1">WJC10195</strain>
    </source>
</reference>
<proteinExistence type="predicted"/>
<accession>A0A9Q1EFE7</accession>
<dbReference type="Proteomes" id="UP001152622">
    <property type="component" value="Chromosome 18"/>
</dbReference>
<gene>
    <name evidence="1" type="ORF">SKAU_G00367610</name>
</gene>
<sequence>MSRQQRTPLRTAENVIEVKSKFEAEYRRFALKRSGAVGFQEFYRLLQSVQPDPRRGCAARLRRHPR</sequence>
<evidence type="ECO:0000313" key="1">
    <source>
        <dbReference type="EMBL" id="KAJ8337795.1"/>
    </source>
</evidence>
<evidence type="ECO:0008006" key="3">
    <source>
        <dbReference type="Google" id="ProtNLM"/>
    </source>
</evidence>
<dbReference type="Gene3D" id="3.10.20.90">
    <property type="entry name" value="Phosphatidylinositol 3-kinase Catalytic Subunit, Chain A, domain 1"/>
    <property type="match status" value="1"/>
</dbReference>